<dbReference type="Proteomes" id="UP000322077">
    <property type="component" value="Unassembled WGS sequence"/>
</dbReference>
<protein>
    <submittedName>
        <fullName evidence="2">Chromosome partitioning protein ParB</fullName>
    </submittedName>
</protein>
<dbReference type="Gene3D" id="3.90.1530.10">
    <property type="entry name" value="Conserved hypothetical protein from pyrococcus furiosus pfu- 392566-001, ParB domain"/>
    <property type="match status" value="1"/>
</dbReference>
<dbReference type="InterPro" id="IPR011111">
    <property type="entry name" value="Plasmid_RepB"/>
</dbReference>
<name>A0A5D9C7D1_9SPHN</name>
<dbReference type="AlphaFoldDB" id="A0A5D9C7D1"/>
<comment type="caution">
    <text evidence="2">The sequence shown here is derived from an EMBL/GenBank/DDBJ whole genome shotgun (WGS) entry which is preliminary data.</text>
</comment>
<gene>
    <name evidence="2" type="ORF">FYJ91_13355</name>
</gene>
<feature type="domain" description="ParB-like N-terminal" evidence="1">
    <location>
        <begin position="15"/>
        <end position="105"/>
    </location>
</feature>
<dbReference type="SUPFAM" id="SSF109709">
    <property type="entry name" value="KorB DNA-binding domain-like"/>
    <property type="match status" value="1"/>
</dbReference>
<dbReference type="InterPro" id="IPR003115">
    <property type="entry name" value="ParB_N"/>
</dbReference>
<keyword evidence="3" id="KW-1185">Reference proteome</keyword>
<organism evidence="2 3">
    <name type="scientific">Sphingomonas montanisoli</name>
    <dbReference type="NCBI Taxonomy" id="2606412"/>
    <lineage>
        <taxon>Bacteria</taxon>
        <taxon>Pseudomonadati</taxon>
        <taxon>Pseudomonadota</taxon>
        <taxon>Alphaproteobacteria</taxon>
        <taxon>Sphingomonadales</taxon>
        <taxon>Sphingomonadaceae</taxon>
        <taxon>Sphingomonas</taxon>
    </lineage>
</organism>
<reference evidence="2 3" key="1">
    <citation type="submission" date="2019-08" db="EMBL/GenBank/DDBJ databases">
        <authorList>
            <person name="Wang G."/>
            <person name="Xu Z."/>
        </authorList>
    </citation>
    <scope>NUCLEOTIDE SEQUENCE [LARGE SCALE GENOMIC DNA]</scope>
    <source>
        <strain evidence="2 3">ZX</strain>
    </source>
</reference>
<dbReference type="SMART" id="SM00470">
    <property type="entry name" value="ParB"/>
    <property type="match status" value="1"/>
</dbReference>
<dbReference type="RefSeq" id="WP_149522762.1">
    <property type="nucleotide sequence ID" value="NZ_VTOU01000003.1"/>
</dbReference>
<accession>A0A5D9C7D1</accession>
<dbReference type="SUPFAM" id="SSF110849">
    <property type="entry name" value="ParB/Sulfiredoxin"/>
    <property type="match status" value="1"/>
</dbReference>
<dbReference type="EMBL" id="VTOU01000003">
    <property type="protein sequence ID" value="TZG25955.1"/>
    <property type="molecule type" value="Genomic_DNA"/>
</dbReference>
<dbReference type="Pfam" id="PF02195">
    <property type="entry name" value="ParB_N"/>
    <property type="match status" value="1"/>
</dbReference>
<dbReference type="InterPro" id="IPR036086">
    <property type="entry name" value="ParB/Sulfiredoxin_sf"/>
</dbReference>
<evidence type="ECO:0000259" key="1">
    <source>
        <dbReference type="SMART" id="SM00470"/>
    </source>
</evidence>
<sequence>MTQPRVKLGFEEASLRIPLNAIQPLREVSERVRQSVKYQQIAASIDEVGIIEPPVVIRDTVDHGRFHLLDGHLRVAITRERGATEMVCLVAIDDEAFTYNRRTNRIASIQEHRMILNAVRKGASEDRLARALNVNIANIRAKRNLLVGICPEVAALLADKHVPLNSFTELRFMKPVRQVAAAQLMIAMNKYSVSYAKSLVAATPDDQLVTTRKRRPRGLTDEQIALMQRESEDLDRDFHKIEARYGADNLDLVLAIGLVSRLLANARVVRHLATHHPHILQQFQKLETAQSEAA</sequence>
<proteinExistence type="predicted"/>
<evidence type="ECO:0000313" key="2">
    <source>
        <dbReference type="EMBL" id="TZG25955.1"/>
    </source>
</evidence>
<dbReference type="Pfam" id="PF07506">
    <property type="entry name" value="RepB"/>
    <property type="match status" value="1"/>
</dbReference>
<evidence type="ECO:0000313" key="3">
    <source>
        <dbReference type="Proteomes" id="UP000322077"/>
    </source>
</evidence>